<proteinExistence type="predicted"/>
<feature type="compositionally biased region" description="Polar residues" evidence="1">
    <location>
        <begin position="136"/>
        <end position="150"/>
    </location>
</feature>
<dbReference type="PANTHER" id="PTHR47272">
    <property type="entry name" value="DDE_TNP_1_7 DOMAIN-CONTAINING PROTEIN"/>
    <property type="match status" value="1"/>
</dbReference>
<dbReference type="STRING" id="7102.A0A2A4K6U4"/>
<feature type="region of interest" description="Disordered" evidence="1">
    <location>
        <begin position="74"/>
        <end position="150"/>
    </location>
</feature>
<accession>A0A2A4K6U4</accession>
<dbReference type="EMBL" id="NWSH01000118">
    <property type="protein sequence ID" value="PCG79380.1"/>
    <property type="molecule type" value="Genomic_DNA"/>
</dbReference>
<feature type="compositionally biased region" description="Polar residues" evidence="1">
    <location>
        <begin position="99"/>
        <end position="113"/>
    </location>
</feature>
<reference evidence="3" key="1">
    <citation type="submission" date="2017-09" db="EMBL/GenBank/DDBJ databases">
        <title>Contemporary evolution of a Lepidopteran species, Heliothis virescens, in response to modern agricultural practices.</title>
        <authorList>
            <person name="Fritz M.L."/>
            <person name="Deyonke A.M."/>
            <person name="Papanicolaou A."/>
            <person name="Micinski S."/>
            <person name="Westbrook J."/>
            <person name="Gould F."/>
        </authorList>
    </citation>
    <scope>NUCLEOTIDE SEQUENCE [LARGE SCALE GENOMIC DNA]</scope>
    <source>
        <strain evidence="3">HvINT-</strain>
        <tissue evidence="3">Whole body</tissue>
    </source>
</reference>
<feature type="domain" description="PiggyBac transposable element-derived protein" evidence="2">
    <location>
        <begin position="179"/>
        <end position="533"/>
    </location>
</feature>
<dbReference type="AlphaFoldDB" id="A0A2A4K6U4"/>
<comment type="caution">
    <text evidence="3">The sequence shown here is derived from an EMBL/GenBank/DDBJ whole genome shotgun (WGS) entry which is preliminary data.</text>
</comment>
<feature type="compositionally biased region" description="Basic residues" evidence="1">
    <location>
        <begin position="116"/>
        <end position="126"/>
    </location>
</feature>
<dbReference type="InterPro" id="IPR029526">
    <property type="entry name" value="PGBD"/>
</dbReference>
<feature type="compositionally biased region" description="Low complexity" evidence="1">
    <location>
        <begin position="82"/>
        <end position="93"/>
    </location>
</feature>
<dbReference type="PANTHER" id="PTHR47272:SF2">
    <property type="entry name" value="PIGGYBAC TRANSPOSABLE ELEMENT-DERIVED PROTEIN 3-LIKE"/>
    <property type="match status" value="1"/>
</dbReference>
<organism evidence="3">
    <name type="scientific">Heliothis virescens</name>
    <name type="common">Tobacco budworm moth</name>
    <dbReference type="NCBI Taxonomy" id="7102"/>
    <lineage>
        <taxon>Eukaryota</taxon>
        <taxon>Metazoa</taxon>
        <taxon>Ecdysozoa</taxon>
        <taxon>Arthropoda</taxon>
        <taxon>Hexapoda</taxon>
        <taxon>Insecta</taxon>
        <taxon>Pterygota</taxon>
        <taxon>Neoptera</taxon>
        <taxon>Endopterygota</taxon>
        <taxon>Lepidoptera</taxon>
        <taxon>Glossata</taxon>
        <taxon>Ditrysia</taxon>
        <taxon>Noctuoidea</taxon>
        <taxon>Noctuidae</taxon>
        <taxon>Heliothinae</taxon>
        <taxon>Heliothis</taxon>
    </lineage>
</organism>
<evidence type="ECO:0000256" key="1">
    <source>
        <dbReference type="SAM" id="MobiDB-lite"/>
    </source>
</evidence>
<evidence type="ECO:0000313" key="3">
    <source>
        <dbReference type="EMBL" id="PCG79380.1"/>
    </source>
</evidence>
<protein>
    <recommendedName>
        <fullName evidence="2">PiggyBac transposable element-derived protein domain-containing protein</fullName>
    </recommendedName>
</protein>
<evidence type="ECO:0000259" key="2">
    <source>
        <dbReference type="Pfam" id="PF13843"/>
    </source>
</evidence>
<sequence>MAAFFNPGASARAPITDDAILEQLLDGNLSELEDLDDDDLDFEPNTLFDQLACQDLSDGDNEDEEIGHQSSPLICTPVMHLPSTSTPQPSASSMIQHRPPSTTQAPSTMQPPCSSRSRRSFHRPRSVHSSSERSRLTPSTRGRRSVSTPNTRKRIWKQVPFVDKLHDYLPLPTKPVRRPIEYFRDYIDNEFIERISHCTNLYYLRTTGHELKSTSSEIAKLIAIQIRMGCLPYPRLPMYWRAGTRLEIISDIMSRDRFFTLRNAMHVVESDSPSATEVDNPLWKVQPMIDQIKRACNKLERVPGFYSIDEQMIPFTGRCQLRQVVKNKPRPVGLKNFVLTTSEGLMLDFDIYRGARTMFGDTKLGLGPSVILHLSKSIPPGSCVYHDRYFTTVPLIEEMEKLNLHSTGTIMLNRIPDRATIKFKTDIKMTRGESQQFVCEPTTIVKWKDNKSVLLASNCTGSGGTTLLKRWDRTIRRYVDVSAPKIVKNYNQHMGGVDVLDQQMEYYRTFIKTKKWTLKVLTHFLDLALVNSWRLYRIDCNSNNYARKDTMPLLDFRLDVADALSCTPDRARRDSEDDNQLAAPRRDYKIYRPANRPSAEKRFDGYEHYPTSDDIRAPRTCRLETCSSRSKIRCRLLG</sequence>
<name>A0A2A4K6U4_HELVI</name>
<dbReference type="Pfam" id="PF13843">
    <property type="entry name" value="DDE_Tnp_1_7"/>
    <property type="match status" value="1"/>
</dbReference>
<gene>
    <name evidence="3" type="ORF">B5V51_968</name>
</gene>